<keyword evidence="2" id="KW-1185">Reference proteome</keyword>
<proteinExistence type="predicted"/>
<dbReference type="PATRIC" id="fig|1423769.4.peg.3252"/>
<reference evidence="1 2" key="1">
    <citation type="journal article" date="2015" name="Genome Announc.">
        <title>Expanding the biotechnology potential of lactobacilli through comparative genomics of 213 strains and associated genera.</title>
        <authorList>
            <person name="Sun Z."/>
            <person name="Harris H.M."/>
            <person name="McCann A."/>
            <person name="Guo C."/>
            <person name="Argimon S."/>
            <person name="Zhang W."/>
            <person name="Yang X."/>
            <person name="Jeffery I.B."/>
            <person name="Cooney J.C."/>
            <person name="Kagawa T.F."/>
            <person name="Liu W."/>
            <person name="Song Y."/>
            <person name="Salvetti E."/>
            <person name="Wrobel A."/>
            <person name="Rasinkangas P."/>
            <person name="Parkhill J."/>
            <person name="Rea M.C."/>
            <person name="O'Sullivan O."/>
            <person name="Ritari J."/>
            <person name="Douillard F.P."/>
            <person name="Paul Ross R."/>
            <person name="Yang R."/>
            <person name="Briner A.E."/>
            <person name="Felis G.E."/>
            <person name="de Vos W.M."/>
            <person name="Barrangou R."/>
            <person name="Klaenhammer T.R."/>
            <person name="Caufield P.W."/>
            <person name="Cui Y."/>
            <person name="Zhang H."/>
            <person name="O'Toole P.W."/>
        </authorList>
    </citation>
    <scope>NUCLEOTIDE SEQUENCE [LARGE SCALE GENOMIC DNA]</scope>
    <source>
        <strain evidence="1 2">DSM 13343</strain>
    </source>
</reference>
<name>A0A0R1R2S1_9LACO</name>
<protein>
    <submittedName>
        <fullName evidence="1">Uncharacterized protein</fullName>
    </submittedName>
</protein>
<evidence type="ECO:0000313" key="1">
    <source>
        <dbReference type="EMBL" id="KRL50977.1"/>
    </source>
</evidence>
<accession>A0A0R1R2S1</accession>
<evidence type="ECO:0000313" key="2">
    <source>
        <dbReference type="Proteomes" id="UP000051790"/>
    </source>
</evidence>
<organism evidence="1 2">
    <name type="scientific">Lacticaseibacillus manihotivorans DSM 13343 = JCM 12514</name>
    <dbReference type="NCBI Taxonomy" id="1423769"/>
    <lineage>
        <taxon>Bacteria</taxon>
        <taxon>Bacillati</taxon>
        <taxon>Bacillota</taxon>
        <taxon>Bacilli</taxon>
        <taxon>Lactobacillales</taxon>
        <taxon>Lactobacillaceae</taxon>
        <taxon>Lacticaseibacillus</taxon>
    </lineage>
</organism>
<comment type="caution">
    <text evidence="1">The sequence shown here is derived from an EMBL/GenBank/DDBJ whole genome shotgun (WGS) entry which is preliminary data.</text>
</comment>
<dbReference type="AlphaFoldDB" id="A0A0R1R2S1"/>
<gene>
    <name evidence="1" type="ORF">FD01_GL003013</name>
</gene>
<dbReference type="Proteomes" id="UP000051790">
    <property type="component" value="Unassembled WGS sequence"/>
</dbReference>
<sequence>MIKAVKAQEAKATQKRLELLENCINVIESALKPRVHEMGNCFVDLLCLGF</sequence>
<dbReference type="EMBL" id="AZEU01000063">
    <property type="protein sequence ID" value="KRL50977.1"/>
    <property type="molecule type" value="Genomic_DNA"/>
</dbReference>